<keyword evidence="14" id="KW-0411">Iron-sulfur</keyword>
<dbReference type="PANTHER" id="PTHR11907">
    <property type="entry name" value="AMIDOPHOSPHORIBOSYLTRANSFERASE"/>
    <property type="match status" value="1"/>
</dbReference>
<evidence type="ECO:0000256" key="9">
    <source>
        <dbReference type="ARBA" id="ARBA00033776"/>
    </source>
</evidence>
<comment type="similarity">
    <text evidence="2 11">In the C-terminal section; belongs to the purine/pyrimidine phosphoribosyltransferase family.</text>
</comment>
<gene>
    <name evidence="16" type="ORF">P5673_029816</name>
</gene>
<keyword evidence="6 11" id="KW-0658">Purine biosynthesis</keyword>
<dbReference type="InterPro" id="IPR005854">
    <property type="entry name" value="PurF"/>
</dbReference>
<evidence type="ECO:0000313" key="17">
    <source>
        <dbReference type="Proteomes" id="UP001249851"/>
    </source>
</evidence>
<feature type="binding site" evidence="14">
    <location>
        <position position="292"/>
    </location>
    <ligand>
        <name>[4Fe-4S] cluster</name>
        <dbReference type="ChEBI" id="CHEBI:49883"/>
    </ligand>
</feature>
<evidence type="ECO:0000256" key="4">
    <source>
        <dbReference type="ARBA" id="ARBA00022676"/>
    </source>
</evidence>
<comment type="catalytic activity">
    <reaction evidence="10">
        <text>5-phospho-beta-D-ribosylamine + L-glutamate + diphosphate = 5-phospho-alpha-D-ribose 1-diphosphate + L-glutamine + H2O</text>
        <dbReference type="Rhea" id="RHEA:14905"/>
        <dbReference type="ChEBI" id="CHEBI:15377"/>
        <dbReference type="ChEBI" id="CHEBI:29985"/>
        <dbReference type="ChEBI" id="CHEBI:33019"/>
        <dbReference type="ChEBI" id="CHEBI:58017"/>
        <dbReference type="ChEBI" id="CHEBI:58359"/>
        <dbReference type="ChEBI" id="CHEBI:58681"/>
        <dbReference type="EC" id="2.4.2.14"/>
    </reaction>
    <physiologicalReaction direction="right-to-left" evidence="10">
        <dbReference type="Rhea" id="RHEA:14907"/>
    </physiologicalReaction>
</comment>
<dbReference type="InterPro" id="IPR000836">
    <property type="entry name" value="PRTase_dom"/>
</dbReference>
<evidence type="ECO:0000256" key="5">
    <source>
        <dbReference type="ARBA" id="ARBA00022679"/>
    </source>
</evidence>
<keyword evidence="13" id="KW-0460">Magnesium</keyword>
<feature type="binding site" evidence="14">
    <location>
        <position position="438"/>
    </location>
    <ligand>
        <name>[4Fe-4S] cluster</name>
        <dbReference type="ChEBI" id="CHEBI:49883"/>
    </ligand>
</feature>
<dbReference type="InterPro" id="IPR029057">
    <property type="entry name" value="PRTase-like"/>
</dbReference>
<dbReference type="AlphaFoldDB" id="A0AAD9UTT3"/>
<evidence type="ECO:0000256" key="11">
    <source>
        <dbReference type="PIRNR" id="PIRNR000485"/>
    </source>
</evidence>
<dbReference type="GO" id="GO:0009113">
    <property type="term" value="P:purine nucleobase biosynthetic process"/>
    <property type="evidence" value="ECO:0007669"/>
    <property type="project" value="InterPro"/>
</dbReference>
<feature type="active site" description="Nucleophile" evidence="12">
    <location>
        <position position="12"/>
    </location>
</feature>
<dbReference type="HAMAP" id="MF_01931">
    <property type="entry name" value="PurF"/>
    <property type="match status" value="1"/>
</dbReference>
<evidence type="ECO:0000259" key="15">
    <source>
        <dbReference type="PROSITE" id="PS51278"/>
    </source>
</evidence>
<feature type="binding site" evidence="14">
    <location>
        <position position="496"/>
    </location>
    <ligand>
        <name>[4Fe-4S] cluster</name>
        <dbReference type="ChEBI" id="CHEBI:49883"/>
    </ligand>
</feature>
<evidence type="ECO:0000256" key="2">
    <source>
        <dbReference type="ARBA" id="ARBA00010138"/>
    </source>
</evidence>
<dbReference type="InterPro" id="IPR035584">
    <property type="entry name" value="PurF_N"/>
</dbReference>
<comment type="pathway">
    <text evidence="1 11">Purine metabolism; IMP biosynthesis via de novo pathway; N(1)-(5-phospho-D-ribosyl)glycinamide from 5-phospho-alpha-D-ribose 1-diphosphate: step 1/2.</text>
</comment>
<dbReference type="Pfam" id="PF13522">
    <property type="entry name" value="GATase_6"/>
    <property type="match status" value="1"/>
</dbReference>
<name>A0AAD9UTT3_ACRCE</name>
<protein>
    <recommendedName>
        <fullName evidence="8 11">Amidophosphoribosyltransferase</fullName>
        <shortName evidence="11">ATase</shortName>
        <ecNumber evidence="3 11">2.4.2.14</ecNumber>
    </recommendedName>
    <alternativeName>
        <fullName evidence="9 11">Glutamine phosphoribosylpyrophosphate amidotransferase</fullName>
    </alternativeName>
</protein>
<dbReference type="CDD" id="cd00715">
    <property type="entry name" value="GPATase_N"/>
    <property type="match status" value="1"/>
</dbReference>
<keyword evidence="4 11" id="KW-0328">Glycosyltransferase</keyword>
<keyword evidence="14" id="KW-0408">Iron</keyword>
<evidence type="ECO:0000256" key="8">
    <source>
        <dbReference type="ARBA" id="ARBA00033770"/>
    </source>
</evidence>
<reference evidence="16" key="2">
    <citation type="journal article" date="2023" name="Science">
        <title>Genomic signatures of disease resistance in endangered staghorn corals.</title>
        <authorList>
            <person name="Vollmer S.V."/>
            <person name="Selwyn J.D."/>
            <person name="Despard B.A."/>
            <person name="Roesel C.L."/>
        </authorList>
    </citation>
    <scope>NUCLEOTIDE SEQUENCE</scope>
    <source>
        <strain evidence="16">K2</strain>
    </source>
</reference>
<sequence>MACDETGLTHACGVFACIRADGVSSEEVDVASVISLGLVSLQHRGQESAGIVTNESGRFHQHKGMGLASQIFQEQHIKSLTGNMGIGHTRYSTAGSSELVNCQPFVVDTIHGQMAVGHNGELVNAKALRKKVLLQGTGLSTGSDSEVITQLLTATPPCGEPDGANWPGRIYEMMQLTQISYSLVIMTKRCIYAVRDPHGNRPLCIGKLRNLTDSPQFSRLGRKIMHNGHDSDISKDHDLGWVVSSESCGFHSFGASMYREVKPGEIIELTAKGINSVRIVPPQNPEKPMSFCVFEYVYFARPDSMFEGQMVYGVRQQCGKQLAIEAPVEAELVSTVPESATPAALGYSLRTGIPYVEVLTKNRYVGRTFIQPSNRLRKLGVARKFGPISMNFKGKRIVLIDDSIVRGNTMGPIIKLLKQAGAREVHIRVASPPVKYPCYMGINIPTKEELIANRMNADQLAKELGADSLVYLSLEGLLNAVQVGIDDSADRKTGHCTACLSGKYPVQLDW</sequence>
<dbReference type="Proteomes" id="UP001249851">
    <property type="component" value="Unassembled WGS sequence"/>
</dbReference>
<keyword evidence="13" id="KW-0479">Metal-binding</keyword>
<evidence type="ECO:0000256" key="3">
    <source>
        <dbReference type="ARBA" id="ARBA00011941"/>
    </source>
</evidence>
<dbReference type="CDD" id="cd06223">
    <property type="entry name" value="PRTases_typeI"/>
    <property type="match status" value="1"/>
</dbReference>
<evidence type="ECO:0000256" key="14">
    <source>
        <dbReference type="PIRSR" id="PIRSR000485-3"/>
    </source>
</evidence>
<keyword evidence="7" id="KW-0315">Glutamine amidotransferase</keyword>
<dbReference type="Gene3D" id="3.60.20.10">
    <property type="entry name" value="Glutamine Phosphoribosylpyrophosphate, subunit 1, domain 1"/>
    <property type="match status" value="1"/>
</dbReference>
<feature type="binding site" evidence="14">
    <location>
        <position position="499"/>
    </location>
    <ligand>
        <name>[4Fe-4S] cluster</name>
        <dbReference type="ChEBI" id="CHEBI:49883"/>
    </ligand>
</feature>
<evidence type="ECO:0000256" key="13">
    <source>
        <dbReference type="PIRSR" id="PIRSR000485-2"/>
    </source>
</evidence>
<dbReference type="EC" id="2.4.2.14" evidence="3 11"/>
<dbReference type="GO" id="GO:0004044">
    <property type="term" value="F:amidophosphoribosyltransferase activity"/>
    <property type="evidence" value="ECO:0007669"/>
    <property type="project" value="UniProtKB-EC"/>
</dbReference>
<reference evidence="16" key="1">
    <citation type="journal article" date="2023" name="G3 (Bethesda)">
        <title>Whole genome assembly and annotation of the endangered Caribbean coral Acropora cervicornis.</title>
        <authorList>
            <person name="Selwyn J.D."/>
            <person name="Vollmer S.V."/>
        </authorList>
    </citation>
    <scope>NUCLEOTIDE SEQUENCE</scope>
    <source>
        <strain evidence="16">K2</strain>
    </source>
</reference>
<comment type="cofactor">
    <cofactor evidence="13">
        <name>Mg(2+)</name>
        <dbReference type="ChEBI" id="CHEBI:18420"/>
    </cofactor>
    <text evidence="13">Binds 1 Mg(2+) ion per subunit.</text>
</comment>
<dbReference type="GO" id="GO:0051536">
    <property type="term" value="F:iron-sulfur cluster binding"/>
    <property type="evidence" value="ECO:0007669"/>
    <property type="project" value="UniProtKB-KW"/>
</dbReference>
<dbReference type="PIRSF" id="PIRSF000485">
    <property type="entry name" value="Amd_phspho_trans"/>
    <property type="match status" value="1"/>
</dbReference>
<accession>A0AAD9UTT3</accession>
<feature type="binding site" evidence="13">
    <location>
        <position position="402"/>
    </location>
    <ligand>
        <name>Mg(2+)</name>
        <dbReference type="ChEBI" id="CHEBI:18420"/>
    </ligand>
</feature>
<keyword evidence="5 11" id="KW-0808">Transferase</keyword>
<feature type="domain" description="Glutamine amidotransferase type-2" evidence="15">
    <location>
        <begin position="12"/>
        <end position="272"/>
    </location>
</feature>
<proteinExistence type="inferred from homology"/>
<dbReference type="Gene3D" id="3.40.50.2020">
    <property type="match status" value="1"/>
</dbReference>
<evidence type="ECO:0000256" key="1">
    <source>
        <dbReference type="ARBA" id="ARBA00005209"/>
    </source>
</evidence>
<dbReference type="InterPro" id="IPR029055">
    <property type="entry name" value="Ntn_hydrolases_N"/>
</dbReference>
<dbReference type="SUPFAM" id="SSF53271">
    <property type="entry name" value="PRTase-like"/>
    <property type="match status" value="1"/>
</dbReference>
<comment type="cofactor">
    <cofactor evidence="14">
        <name>[4Fe-4S] cluster</name>
        <dbReference type="ChEBI" id="CHEBI:49883"/>
    </cofactor>
    <text evidence="14">Binds 1 [4Fe-4S] cluster per subunit.</text>
</comment>
<dbReference type="SUPFAM" id="SSF56235">
    <property type="entry name" value="N-terminal nucleophile aminohydrolases (Ntn hydrolases)"/>
    <property type="match status" value="1"/>
</dbReference>
<dbReference type="GO" id="GO:0046872">
    <property type="term" value="F:metal ion binding"/>
    <property type="evidence" value="ECO:0007669"/>
    <property type="project" value="UniProtKB-KW"/>
</dbReference>
<evidence type="ECO:0000256" key="12">
    <source>
        <dbReference type="PIRSR" id="PIRSR000485-1"/>
    </source>
</evidence>
<keyword evidence="17" id="KW-1185">Reference proteome</keyword>
<dbReference type="GO" id="GO:0006164">
    <property type="term" value="P:purine nucleotide biosynthetic process"/>
    <property type="evidence" value="ECO:0007669"/>
    <property type="project" value="UniProtKB-KW"/>
</dbReference>
<dbReference type="InterPro" id="IPR017932">
    <property type="entry name" value="GATase_2_dom"/>
</dbReference>
<organism evidence="16 17">
    <name type="scientific">Acropora cervicornis</name>
    <name type="common">Staghorn coral</name>
    <dbReference type="NCBI Taxonomy" id="6130"/>
    <lineage>
        <taxon>Eukaryota</taxon>
        <taxon>Metazoa</taxon>
        <taxon>Cnidaria</taxon>
        <taxon>Anthozoa</taxon>
        <taxon>Hexacorallia</taxon>
        <taxon>Scleractinia</taxon>
        <taxon>Astrocoeniina</taxon>
        <taxon>Acroporidae</taxon>
        <taxon>Acropora</taxon>
    </lineage>
</organism>
<feature type="binding site" evidence="13">
    <location>
        <position position="401"/>
    </location>
    <ligand>
        <name>Mg(2+)</name>
        <dbReference type="ChEBI" id="CHEBI:18420"/>
    </ligand>
</feature>
<comment type="caution">
    <text evidence="16">The sequence shown here is derived from an EMBL/GenBank/DDBJ whole genome shotgun (WGS) entry which is preliminary data.</text>
</comment>
<feature type="binding site" evidence="13">
    <location>
        <position position="339"/>
    </location>
    <ligand>
        <name>Mg(2+)</name>
        <dbReference type="ChEBI" id="CHEBI:18420"/>
    </ligand>
</feature>
<evidence type="ECO:0000256" key="10">
    <source>
        <dbReference type="ARBA" id="ARBA00048545"/>
    </source>
</evidence>
<evidence type="ECO:0000313" key="16">
    <source>
        <dbReference type="EMBL" id="KAK2549691.1"/>
    </source>
</evidence>
<dbReference type="PROSITE" id="PS51278">
    <property type="entry name" value="GATASE_TYPE_2"/>
    <property type="match status" value="1"/>
</dbReference>
<evidence type="ECO:0000256" key="6">
    <source>
        <dbReference type="ARBA" id="ARBA00022755"/>
    </source>
</evidence>
<dbReference type="EMBL" id="JARQWQ010000122">
    <property type="protein sequence ID" value="KAK2549691.1"/>
    <property type="molecule type" value="Genomic_DNA"/>
</dbReference>
<evidence type="ECO:0000256" key="7">
    <source>
        <dbReference type="ARBA" id="ARBA00022962"/>
    </source>
</evidence>